<evidence type="ECO:0000313" key="2">
    <source>
        <dbReference type="Proteomes" id="UP000007073"/>
    </source>
</evidence>
<gene>
    <name evidence="1" type="ordered locus">Gmet_3506</name>
</gene>
<reference evidence="1 2" key="2">
    <citation type="journal article" date="2009" name="BMC Microbiol.">
        <title>The genome sequence of Geobacter metallireducens: features of metabolism, physiology and regulation common and dissimilar to Geobacter sulfurreducens.</title>
        <authorList>
            <person name="Aklujkar M."/>
            <person name="Krushkal J."/>
            <person name="DiBartolo G."/>
            <person name="Lapidus A."/>
            <person name="Land M.L."/>
            <person name="Lovley D.R."/>
        </authorList>
    </citation>
    <scope>NUCLEOTIDE SEQUENCE [LARGE SCALE GENOMIC DNA]</scope>
    <source>
        <strain evidence="2">ATCC 53774 / DSM 7210 / GS-15</strain>
    </source>
</reference>
<evidence type="ECO:0000313" key="1">
    <source>
        <dbReference type="EMBL" id="ABB33711.2"/>
    </source>
</evidence>
<dbReference type="EMBL" id="CP000148">
    <property type="protein sequence ID" value="ABB33711.2"/>
    <property type="molecule type" value="Genomic_DNA"/>
</dbReference>
<dbReference type="AlphaFoldDB" id="Q39PW3"/>
<accession>Q39PW3</accession>
<dbReference type="Proteomes" id="UP000007073">
    <property type="component" value="Chromosome"/>
</dbReference>
<reference evidence="1 2" key="1">
    <citation type="submission" date="2005-10" db="EMBL/GenBank/DDBJ databases">
        <title>Complete sequence of Geobacter metallireducens GS-15.</title>
        <authorList>
            <consortium name="US DOE Joint Genome Institute"/>
            <person name="Copeland A."/>
            <person name="Lucas S."/>
            <person name="Lapidus A."/>
            <person name="Barry K."/>
            <person name="Detter J.C."/>
            <person name="Glavina T."/>
            <person name="Hammon N."/>
            <person name="Israni S."/>
            <person name="Pitluck S."/>
            <person name="Di Bartolo G."/>
            <person name="Chain P."/>
            <person name="Schmutz J."/>
            <person name="Larimer F."/>
            <person name="Land M."/>
            <person name="Kyrpides N."/>
            <person name="Ivanova N."/>
            <person name="Richardson P."/>
        </authorList>
    </citation>
    <scope>NUCLEOTIDE SEQUENCE [LARGE SCALE GENOMIC DNA]</scope>
    <source>
        <strain evidence="2">ATCC 53774 / DSM 7210 / GS-15</strain>
    </source>
</reference>
<proteinExistence type="predicted"/>
<keyword evidence="2" id="KW-1185">Reference proteome</keyword>
<dbReference type="HOGENOM" id="CLU_165407_0_0_7"/>
<name>Q39PW3_GEOMG</name>
<protein>
    <submittedName>
        <fullName evidence="1">Uncharacterized protein</fullName>
    </submittedName>
</protein>
<dbReference type="STRING" id="269799.Gmet_3506"/>
<sequence length="128" mass="13550">MKAWQLRTGPAMFNKIIAVLLIMAVITIAGNGLCFAQDNDHCPQASCAKAGTVLKADCGDASPCCPDDGGDTEGHCHCCLSCPCHAPLNSQPPLISYSPLVISLSFLEHLNAPPDVYRSIFVPPQIQA</sequence>
<dbReference type="KEGG" id="gme:Gmet_3506"/>
<organism evidence="1 2">
    <name type="scientific">Geobacter metallireducens (strain ATCC 53774 / DSM 7210 / GS-15)</name>
    <dbReference type="NCBI Taxonomy" id="269799"/>
    <lineage>
        <taxon>Bacteria</taxon>
        <taxon>Pseudomonadati</taxon>
        <taxon>Thermodesulfobacteriota</taxon>
        <taxon>Desulfuromonadia</taxon>
        <taxon>Geobacterales</taxon>
        <taxon>Geobacteraceae</taxon>
        <taxon>Geobacter</taxon>
    </lineage>
</organism>